<name>A0A1E5NY73_9ACTN</name>
<accession>A0A1E5NY73</accession>
<protein>
    <submittedName>
        <fullName evidence="1">Uncharacterized protein</fullName>
    </submittedName>
</protein>
<gene>
    <name evidence="1" type="ORF">AS594_36895</name>
</gene>
<keyword evidence="2" id="KW-1185">Reference proteome</keyword>
<dbReference type="RefSeq" id="WP_069774645.1">
    <property type="nucleotide sequence ID" value="NZ_MEHI01000001.1"/>
</dbReference>
<dbReference type="EMBL" id="MEHJ01000002">
    <property type="protein sequence ID" value="OEJ21217.1"/>
    <property type="molecule type" value="Genomic_DNA"/>
</dbReference>
<dbReference type="AlphaFoldDB" id="A0A1E5NY73"/>
<organism evidence="1 2">
    <name type="scientific">Streptomyces agglomeratus</name>
    <dbReference type="NCBI Taxonomy" id="285458"/>
    <lineage>
        <taxon>Bacteria</taxon>
        <taxon>Bacillati</taxon>
        <taxon>Actinomycetota</taxon>
        <taxon>Actinomycetes</taxon>
        <taxon>Kitasatosporales</taxon>
        <taxon>Streptomycetaceae</taxon>
        <taxon>Streptomyces</taxon>
    </lineage>
</organism>
<evidence type="ECO:0000313" key="2">
    <source>
        <dbReference type="Proteomes" id="UP000095759"/>
    </source>
</evidence>
<dbReference type="Proteomes" id="UP000095759">
    <property type="component" value="Unassembled WGS sequence"/>
</dbReference>
<reference evidence="1 2" key="1">
    <citation type="submission" date="2016-08" db="EMBL/GenBank/DDBJ databases">
        <title>Complete genome sequence of Streptomyces agglomeratus strain 6-3-2, a novel anti-MRSA actinomycete isolated from Wuli of Tebit, China.</title>
        <authorList>
            <person name="Chen X."/>
        </authorList>
    </citation>
    <scope>NUCLEOTIDE SEQUENCE [LARGE SCALE GENOMIC DNA]</scope>
    <source>
        <strain evidence="1 2">6-3-2</strain>
    </source>
</reference>
<comment type="caution">
    <text evidence="1">The sequence shown here is derived from an EMBL/GenBank/DDBJ whole genome shotgun (WGS) entry which is preliminary data.</text>
</comment>
<sequence>MVAVRDRREIFNEYRAVVDEAMNDKLLAALHMVWGEPGAAPVQRGSVPLMTQEFRAAVASHDT</sequence>
<proteinExistence type="predicted"/>
<evidence type="ECO:0000313" key="1">
    <source>
        <dbReference type="EMBL" id="OEJ21217.1"/>
    </source>
</evidence>
<dbReference type="OrthoDB" id="4309205at2"/>